<keyword evidence="3" id="KW-1185">Reference proteome</keyword>
<accession>A0ABT9D9C6</accession>
<dbReference type="SUPFAM" id="SSF46785">
    <property type="entry name" value="Winged helix' DNA-binding domain"/>
    <property type="match status" value="1"/>
</dbReference>
<feature type="domain" description="HTH arsR-type" evidence="1">
    <location>
        <begin position="12"/>
        <end position="104"/>
    </location>
</feature>
<sequence>MSDATPPRPGPEALKAFVHPLRVAMFDRLRDHGPATATQLAQALGESTGQTSYHLRQLARHGFVEDDPGHAGGRERWWRPVSFTVDGDDLADDDVRRAVTSLLGTRMAARVALQQRWLDGLGSDDPSWRRAGMATEGSTWLTAEELDRLTTDLEDTLARHLAAAKAHRDSGDSAVRRRVRVYLDAFPLPPDDEGDPGDTDG</sequence>
<dbReference type="Proteomes" id="UP001232536">
    <property type="component" value="Unassembled WGS sequence"/>
</dbReference>
<protein>
    <submittedName>
        <fullName evidence="2">Helix-turn-helix domain-containing protein</fullName>
    </submittedName>
</protein>
<gene>
    <name evidence="2" type="ORF">Q6348_01725</name>
</gene>
<dbReference type="CDD" id="cd00090">
    <property type="entry name" value="HTH_ARSR"/>
    <property type="match status" value="1"/>
</dbReference>
<dbReference type="RefSeq" id="WP_304599606.1">
    <property type="nucleotide sequence ID" value="NZ_JAUQYO010000004.1"/>
</dbReference>
<evidence type="ECO:0000259" key="1">
    <source>
        <dbReference type="SMART" id="SM00418"/>
    </source>
</evidence>
<dbReference type="Pfam" id="PF12840">
    <property type="entry name" value="HTH_20"/>
    <property type="match status" value="1"/>
</dbReference>
<dbReference type="InterPro" id="IPR036390">
    <property type="entry name" value="WH_DNA-bd_sf"/>
</dbReference>
<evidence type="ECO:0000313" key="3">
    <source>
        <dbReference type="Proteomes" id="UP001232536"/>
    </source>
</evidence>
<dbReference type="EMBL" id="JAUQYP010000001">
    <property type="protein sequence ID" value="MDO8105911.1"/>
    <property type="molecule type" value="Genomic_DNA"/>
</dbReference>
<dbReference type="InterPro" id="IPR036388">
    <property type="entry name" value="WH-like_DNA-bd_sf"/>
</dbReference>
<organism evidence="2 3">
    <name type="scientific">Actinotalea lenta</name>
    <dbReference type="NCBI Taxonomy" id="3064654"/>
    <lineage>
        <taxon>Bacteria</taxon>
        <taxon>Bacillati</taxon>
        <taxon>Actinomycetota</taxon>
        <taxon>Actinomycetes</taxon>
        <taxon>Micrococcales</taxon>
        <taxon>Cellulomonadaceae</taxon>
        <taxon>Actinotalea</taxon>
    </lineage>
</organism>
<dbReference type="InterPro" id="IPR011991">
    <property type="entry name" value="ArsR-like_HTH"/>
</dbReference>
<reference evidence="2 3" key="1">
    <citation type="submission" date="2023-07" db="EMBL/GenBank/DDBJ databases">
        <title>Description of novel actinomycetes strains, isolated from tidal flat sediment.</title>
        <authorList>
            <person name="Lu C."/>
        </authorList>
    </citation>
    <scope>NUCLEOTIDE SEQUENCE [LARGE SCALE GENOMIC DNA]</scope>
    <source>
        <strain evidence="2 3">SYSU T00b441</strain>
    </source>
</reference>
<proteinExistence type="predicted"/>
<evidence type="ECO:0000313" key="2">
    <source>
        <dbReference type="EMBL" id="MDO8105911.1"/>
    </source>
</evidence>
<dbReference type="InterPro" id="IPR001845">
    <property type="entry name" value="HTH_ArsR_DNA-bd_dom"/>
</dbReference>
<dbReference type="SMART" id="SM00418">
    <property type="entry name" value="HTH_ARSR"/>
    <property type="match status" value="1"/>
</dbReference>
<name>A0ABT9D9C6_9CELL</name>
<comment type="caution">
    <text evidence="2">The sequence shown here is derived from an EMBL/GenBank/DDBJ whole genome shotgun (WGS) entry which is preliminary data.</text>
</comment>
<dbReference type="Gene3D" id="1.10.10.10">
    <property type="entry name" value="Winged helix-like DNA-binding domain superfamily/Winged helix DNA-binding domain"/>
    <property type="match status" value="1"/>
</dbReference>